<protein>
    <recommendedName>
        <fullName evidence="7">RanBP-type and C3HC4-type zinc finger-containing protein 1</fullName>
        <ecNumber evidence="6">2.3.2.31</ecNumber>
    </recommendedName>
</protein>
<evidence type="ECO:0000256" key="5">
    <source>
        <dbReference type="ARBA" id="ARBA00005884"/>
    </source>
</evidence>
<dbReference type="EC" id="2.3.2.31" evidence="6"/>
<comment type="cofactor">
    <cofactor evidence="2">
        <name>Zn(2+)</name>
        <dbReference type="ChEBI" id="CHEBI:29105"/>
    </cofactor>
</comment>
<evidence type="ECO:0000313" key="15">
    <source>
        <dbReference type="EMBL" id="WOG94465.1"/>
    </source>
</evidence>
<dbReference type="PANTHER" id="PTHR11685">
    <property type="entry name" value="RBR FAMILY RING FINGER AND IBR DOMAIN-CONTAINING"/>
    <property type="match status" value="1"/>
</dbReference>
<dbReference type="Gene3D" id="4.10.1060.10">
    <property type="entry name" value="Zinc finger, RanBP2-type"/>
    <property type="match status" value="1"/>
</dbReference>
<comment type="function">
    <text evidence="3">Might act as an E3 ubiquitin-protein ligase, or as part of E3 complex, which accepts ubiquitin from specific E2 ubiquitin-conjugating enzymes and then transfers it to substrates.</text>
</comment>
<dbReference type="SUPFAM" id="SSF57850">
    <property type="entry name" value="RING/U-box"/>
    <property type="match status" value="3"/>
</dbReference>
<dbReference type="InterPro" id="IPR045840">
    <property type="entry name" value="Ariadne"/>
</dbReference>
<evidence type="ECO:0000256" key="4">
    <source>
        <dbReference type="ARBA" id="ARBA00004906"/>
    </source>
</evidence>
<dbReference type="FunFam" id="1.20.120.1750:FF:000027">
    <property type="entry name" value="RBR-type E3 ubiquitin transferase"/>
    <property type="match status" value="1"/>
</dbReference>
<dbReference type="OrthoDB" id="10009520at2759"/>
<dbReference type="SMART" id="SM00547">
    <property type="entry name" value="ZnF_RBZ"/>
    <property type="match status" value="1"/>
</dbReference>
<dbReference type="Pfam" id="PF22191">
    <property type="entry name" value="IBR_1"/>
    <property type="match status" value="1"/>
</dbReference>
<keyword evidence="12" id="KW-0833">Ubl conjugation pathway</keyword>
<feature type="region of interest" description="Disordered" evidence="14">
    <location>
        <begin position="1"/>
        <end position="20"/>
    </location>
</feature>
<keyword evidence="10" id="KW-0677">Repeat</keyword>
<dbReference type="InterPro" id="IPR001841">
    <property type="entry name" value="Znf_RING"/>
</dbReference>
<dbReference type="PROSITE" id="PS51873">
    <property type="entry name" value="TRIAD"/>
    <property type="match status" value="1"/>
</dbReference>
<evidence type="ECO:0000256" key="2">
    <source>
        <dbReference type="ARBA" id="ARBA00001947"/>
    </source>
</evidence>
<dbReference type="InterPro" id="IPR001876">
    <property type="entry name" value="Znf_RanBP2"/>
</dbReference>
<sequence length="531" mass="61120">MDYLEDPYSDDEGYEPIDESTETVDSKNYKVLTKDNIQQNQEHDVALLSSALSVPRTAAAVLLLNYKWNVENGQEAWFSDEDAVRESVGLLMKPDAGSRKHGELLVCGICFEPYRYNALCESVVAVAYCDHSFCAACLRIYVSVAIDEGPRCLDLRCPEMSCRAVIGKDMVNLLVTRKDRKKYFEFYLRSYVELNSERKWCPAPDCGCAIEYELGSESSGVICECLRSFCWHCAEDSHSPVECETVKNWILKNNSESENVTWVLANTKPCPKCKVPIEKGIGCMHMTCKPPCGYHFCWICLGSYRSHDSRACNGYKETVRRGESEVDRLRASAREYIRRYAHYFERWNANRKSREKAEADLLEVKTTKLQQLGEKLCLPAGQLNFVTEAWEQIVECRRVLKWTYVYGYYMAPEEQTKTELFEYLQGQAEVALERLHDYAENKVQEYFRDDADLEKFNEVFRKELANLTRVTGRYFANFLKGLENGLSEVDDAPLEVRHVSRTDGDWQCPICTFLNDGEHNICYSCMMVRGS</sequence>
<dbReference type="Gramene" id="KZN03384">
    <property type="protein sequence ID" value="KZN03384"/>
    <property type="gene ID" value="DCAR_012140"/>
</dbReference>
<dbReference type="InterPro" id="IPR002867">
    <property type="entry name" value="IBR_dom"/>
</dbReference>
<evidence type="ECO:0000256" key="12">
    <source>
        <dbReference type="ARBA" id="ARBA00022786"/>
    </source>
</evidence>
<reference evidence="15" key="1">
    <citation type="journal article" date="2016" name="Nat. Genet.">
        <title>A high-quality carrot genome assembly provides new insights into carotenoid accumulation and asterid genome evolution.</title>
        <authorList>
            <person name="Iorizzo M."/>
            <person name="Ellison S."/>
            <person name="Senalik D."/>
            <person name="Zeng P."/>
            <person name="Satapoomin P."/>
            <person name="Huang J."/>
            <person name="Bowman M."/>
            <person name="Iovene M."/>
            <person name="Sanseverino W."/>
            <person name="Cavagnaro P."/>
            <person name="Yildiz M."/>
            <person name="Macko-Podgorni A."/>
            <person name="Moranska E."/>
            <person name="Grzebelus E."/>
            <person name="Grzebelus D."/>
            <person name="Ashrafi H."/>
            <person name="Zheng Z."/>
            <person name="Cheng S."/>
            <person name="Spooner D."/>
            <person name="Van Deynze A."/>
            <person name="Simon P."/>
        </authorList>
    </citation>
    <scope>NUCLEOTIDE SEQUENCE</scope>
    <source>
        <tissue evidence="15">Leaf</tissue>
    </source>
</reference>
<evidence type="ECO:0000256" key="3">
    <source>
        <dbReference type="ARBA" id="ARBA00003976"/>
    </source>
</evidence>
<keyword evidence="9" id="KW-0479">Metal-binding</keyword>
<dbReference type="Gene3D" id="3.30.40.10">
    <property type="entry name" value="Zinc/RING finger domain, C3HC4 (zinc finger)"/>
    <property type="match status" value="1"/>
</dbReference>
<dbReference type="InterPro" id="IPR013083">
    <property type="entry name" value="Znf_RING/FYVE/PHD"/>
</dbReference>
<dbReference type="SMART" id="SM00184">
    <property type="entry name" value="RING"/>
    <property type="match status" value="2"/>
</dbReference>
<organism evidence="15 16">
    <name type="scientific">Daucus carota subsp. sativus</name>
    <name type="common">Carrot</name>
    <dbReference type="NCBI Taxonomy" id="79200"/>
    <lineage>
        <taxon>Eukaryota</taxon>
        <taxon>Viridiplantae</taxon>
        <taxon>Streptophyta</taxon>
        <taxon>Embryophyta</taxon>
        <taxon>Tracheophyta</taxon>
        <taxon>Spermatophyta</taxon>
        <taxon>Magnoliopsida</taxon>
        <taxon>eudicotyledons</taxon>
        <taxon>Gunneridae</taxon>
        <taxon>Pentapetalae</taxon>
        <taxon>asterids</taxon>
        <taxon>campanulids</taxon>
        <taxon>Apiales</taxon>
        <taxon>Apiaceae</taxon>
        <taxon>Apioideae</taxon>
        <taxon>Scandiceae</taxon>
        <taxon>Daucinae</taxon>
        <taxon>Daucus</taxon>
        <taxon>Daucus sect. Daucus</taxon>
    </lineage>
</organism>
<dbReference type="PROSITE" id="PS00518">
    <property type="entry name" value="ZF_RING_1"/>
    <property type="match status" value="1"/>
</dbReference>
<dbReference type="PROSITE" id="PS01358">
    <property type="entry name" value="ZF_RANBP2_1"/>
    <property type="match status" value="1"/>
</dbReference>
<evidence type="ECO:0000256" key="13">
    <source>
        <dbReference type="ARBA" id="ARBA00022833"/>
    </source>
</evidence>
<dbReference type="FunFam" id="3.30.40.10:FF:000019">
    <property type="entry name" value="RBR-type E3 ubiquitin transferase"/>
    <property type="match status" value="1"/>
</dbReference>
<dbReference type="InterPro" id="IPR017907">
    <property type="entry name" value="Znf_RING_CS"/>
</dbReference>
<keyword evidence="16" id="KW-1185">Reference proteome</keyword>
<evidence type="ECO:0000256" key="10">
    <source>
        <dbReference type="ARBA" id="ARBA00022737"/>
    </source>
</evidence>
<dbReference type="Gene3D" id="1.20.120.1750">
    <property type="match status" value="1"/>
</dbReference>
<dbReference type="InterPro" id="IPR044066">
    <property type="entry name" value="TRIAD_supradom"/>
</dbReference>
<evidence type="ECO:0000256" key="1">
    <source>
        <dbReference type="ARBA" id="ARBA00001798"/>
    </source>
</evidence>
<dbReference type="PROSITE" id="PS50089">
    <property type="entry name" value="ZF_RING_2"/>
    <property type="match status" value="1"/>
</dbReference>
<dbReference type="KEGG" id="dcr:108212795"/>
<comment type="catalytic activity">
    <reaction evidence="1">
        <text>[E2 ubiquitin-conjugating enzyme]-S-ubiquitinyl-L-cysteine + [acceptor protein]-L-lysine = [E2 ubiquitin-conjugating enzyme]-L-cysteine + [acceptor protein]-N(6)-ubiquitinyl-L-lysine.</text>
        <dbReference type="EC" id="2.3.2.31"/>
    </reaction>
</comment>
<dbReference type="AlphaFoldDB" id="A0A166C7C6"/>
<dbReference type="InterPro" id="IPR031127">
    <property type="entry name" value="E3_UB_ligase_RBR"/>
</dbReference>
<dbReference type="GO" id="GO:0008270">
    <property type="term" value="F:zinc ion binding"/>
    <property type="evidence" value="ECO:0007669"/>
    <property type="project" value="UniProtKB-KW"/>
</dbReference>
<evidence type="ECO:0000256" key="6">
    <source>
        <dbReference type="ARBA" id="ARBA00012251"/>
    </source>
</evidence>
<dbReference type="EMBL" id="CP093345">
    <property type="protein sequence ID" value="WOG94465.1"/>
    <property type="molecule type" value="Genomic_DNA"/>
</dbReference>
<keyword evidence="11" id="KW-0863">Zinc-finger</keyword>
<proteinExistence type="inferred from homology"/>
<comment type="similarity">
    <text evidence="5">Belongs to the RBR family. Ariadne subfamily.</text>
</comment>
<evidence type="ECO:0000313" key="16">
    <source>
        <dbReference type="Proteomes" id="UP000077755"/>
    </source>
</evidence>
<evidence type="ECO:0000256" key="11">
    <source>
        <dbReference type="ARBA" id="ARBA00022771"/>
    </source>
</evidence>
<dbReference type="Pfam" id="PF19422">
    <property type="entry name" value="Ariadne"/>
    <property type="match status" value="1"/>
</dbReference>
<dbReference type="PROSITE" id="PS50199">
    <property type="entry name" value="ZF_RANBP2_2"/>
    <property type="match status" value="1"/>
</dbReference>
<dbReference type="SUPFAM" id="SSF90209">
    <property type="entry name" value="Ran binding protein zinc finger-like"/>
    <property type="match status" value="1"/>
</dbReference>
<reference evidence="15" key="2">
    <citation type="submission" date="2022-03" db="EMBL/GenBank/DDBJ databases">
        <title>Draft title - Genomic analysis of global carrot germplasm unveils the trajectory of domestication and the origin of high carotenoid orange carrot.</title>
        <authorList>
            <person name="Iorizzo M."/>
            <person name="Ellison S."/>
            <person name="Senalik D."/>
            <person name="Macko-Podgorni A."/>
            <person name="Grzebelus D."/>
            <person name="Bostan H."/>
            <person name="Rolling W."/>
            <person name="Curaba J."/>
            <person name="Simon P."/>
        </authorList>
    </citation>
    <scope>NUCLEOTIDE SEQUENCE</scope>
    <source>
        <tissue evidence="15">Leaf</tissue>
    </source>
</reference>
<dbReference type="GO" id="GO:0016567">
    <property type="term" value="P:protein ubiquitination"/>
    <property type="evidence" value="ECO:0007669"/>
    <property type="project" value="UniProtKB-UniPathway"/>
</dbReference>
<dbReference type="InterPro" id="IPR036443">
    <property type="entry name" value="Znf_RanBP2_sf"/>
</dbReference>
<accession>A0A166C7C6</accession>
<dbReference type="Pfam" id="PF01485">
    <property type="entry name" value="IBR"/>
    <property type="match status" value="1"/>
</dbReference>
<name>A0A166C7C6_DAUCS</name>
<comment type="pathway">
    <text evidence="4">Protein modification; protein ubiquitination.</text>
</comment>
<keyword evidence="8" id="KW-0808">Transferase</keyword>
<evidence type="ECO:0000256" key="14">
    <source>
        <dbReference type="SAM" id="MobiDB-lite"/>
    </source>
</evidence>
<dbReference type="CDD" id="cd20346">
    <property type="entry name" value="BRcat_RBR_ANKIB1"/>
    <property type="match status" value="1"/>
</dbReference>
<dbReference type="Proteomes" id="UP000077755">
    <property type="component" value="Chromosome 3"/>
</dbReference>
<evidence type="ECO:0000256" key="7">
    <source>
        <dbReference type="ARBA" id="ARBA00017887"/>
    </source>
</evidence>
<evidence type="ECO:0000256" key="8">
    <source>
        <dbReference type="ARBA" id="ARBA00022679"/>
    </source>
</evidence>
<dbReference type="SMART" id="SM00647">
    <property type="entry name" value="IBR"/>
    <property type="match status" value="2"/>
</dbReference>
<gene>
    <name evidence="15" type="ORF">DCAR_0313761</name>
</gene>
<dbReference type="GO" id="GO:0061630">
    <property type="term" value="F:ubiquitin protein ligase activity"/>
    <property type="evidence" value="ECO:0007669"/>
    <property type="project" value="UniProtKB-EC"/>
</dbReference>
<keyword evidence="13" id="KW-0862">Zinc</keyword>
<evidence type="ECO:0000256" key="9">
    <source>
        <dbReference type="ARBA" id="ARBA00022723"/>
    </source>
</evidence>